<comment type="function">
    <text evidence="7">Part of an energy-coupled inorganic carbon pump.</text>
</comment>
<feature type="domain" description="NADH-Ubiquinone oxidoreductase (complex I) chain 5 N-terminal" evidence="10">
    <location>
        <begin position="80"/>
        <end position="123"/>
    </location>
</feature>
<dbReference type="PRINTS" id="PR01434">
    <property type="entry name" value="NADHDHGNASE5"/>
</dbReference>
<feature type="transmembrane region" description="Helical" evidence="7">
    <location>
        <begin position="6"/>
        <end position="29"/>
    </location>
</feature>
<feature type="transmembrane region" description="Helical" evidence="7">
    <location>
        <begin position="257"/>
        <end position="275"/>
    </location>
</feature>
<gene>
    <name evidence="7" type="primary">dabB</name>
    <name evidence="11" type="ORF">QPM17_20325</name>
</gene>
<feature type="transmembrane region" description="Helical" evidence="7">
    <location>
        <begin position="49"/>
        <end position="66"/>
    </location>
</feature>
<organism evidence="11 12">
    <name type="scientific">Marinobacter azerbaijanicus</name>
    <dbReference type="NCBI Taxonomy" id="3050455"/>
    <lineage>
        <taxon>Bacteria</taxon>
        <taxon>Pseudomonadati</taxon>
        <taxon>Pseudomonadota</taxon>
        <taxon>Gammaproteobacteria</taxon>
        <taxon>Pseudomonadales</taxon>
        <taxon>Marinobacteraceae</taxon>
        <taxon>Marinobacter</taxon>
    </lineage>
</organism>
<evidence type="ECO:0000259" key="9">
    <source>
        <dbReference type="Pfam" id="PF00361"/>
    </source>
</evidence>
<sequence length="539" mass="58256">MNTFMPALAALSLGLWLTVPVCLFAVALFSARSRDALKLNHCWRLASRLLTASMFITVIIGLQMAVDTRLPDVGFGLAEAALRFGLYTDGIAIWMALMVAFIGWAILRFADNYLRGDPGRDRFLPWFLTTITCVLVLAFTNNLLVLAGAWVGVSLALHNLLTLYPDRPQARIAAVQKFIVSRTGDALVIGGVMLLYHHYGTFRLPEMSAMQAVNPSGSTALTAAAILLALAAVLKCAQIPFHGWLLRVMEAPTPVSALLHAGVINLGGFLWLRLFPVFDGFTAGHMILLVVGGTTAVIAVITMMTHYSVKHALAWSTCAQMGFMLFEIGMGAYTLALLHLLAHSVYKAHSFLAAGRTVRVSAAEIFPELPIRSRLIWAGATGTLAALMLAWQPWLVEGNPVFGILLVLAVASAAMGMPRGTGFRVRVRIAGLALLLVPVYSILHALLGTAVPEHATFALSAVAWGVGFALLSALALLSLMVSLAPRSRAMASLYRHFSQGLYLDLPFDQLTRRLASQALNVPATLNRVPHHPFTMEEKA</sequence>
<dbReference type="EMBL" id="JASSVS010000014">
    <property type="protein sequence ID" value="MDL0433494.1"/>
    <property type="molecule type" value="Genomic_DNA"/>
</dbReference>
<keyword evidence="5 7" id="KW-1133">Transmembrane helix</keyword>
<evidence type="ECO:0000256" key="6">
    <source>
        <dbReference type="ARBA" id="ARBA00023136"/>
    </source>
</evidence>
<dbReference type="HAMAP" id="MF_00862">
    <property type="entry name" value="DabB"/>
    <property type="match status" value="1"/>
</dbReference>
<keyword evidence="2 7" id="KW-0813">Transport</keyword>
<evidence type="ECO:0000259" key="10">
    <source>
        <dbReference type="Pfam" id="PF00662"/>
    </source>
</evidence>
<dbReference type="NCBIfam" id="NF006029">
    <property type="entry name" value="PRK08168.1"/>
    <property type="match status" value="1"/>
</dbReference>
<dbReference type="Pfam" id="PF00361">
    <property type="entry name" value="Proton_antipo_M"/>
    <property type="match status" value="1"/>
</dbReference>
<feature type="transmembrane region" description="Helical" evidence="7">
    <location>
        <begin position="127"/>
        <end position="158"/>
    </location>
</feature>
<dbReference type="Proteomes" id="UP001227964">
    <property type="component" value="Unassembled WGS sequence"/>
</dbReference>
<evidence type="ECO:0000313" key="12">
    <source>
        <dbReference type="Proteomes" id="UP001227964"/>
    </source>
</evidence>
<feature type="transmembrane region" description="Helical" evidence="7">
    <location>
        <begin position="321"/>
        <end position="342"/>
    </location>
</feature>
<name>A0ABT7IH57_9GAMM</name>
<dbReference type="InterPro" id="IPR001750">
    <property type="entry name" value="ND/Mrp_TM"/>
</dbReference>
<dbReference type="InterPro" id="IPR046396">
    <property type="entry name" value="Transporter_DabB"/>
</dbReference>
<reference evidence="11 12" key="1">
    <citation type="submission" date="2023-06" db="EMBL/GenBank/DDBJ databases">
        <title>Marinobacter azerbaijanicus a moderately halophilic, isolated from Urmia Lake in Azerbaijan region of Iran.</title>
        <authorList>
            <person name="Sanchez-Porro C."/>
            <person name="Aghdam E.M."/>
            <person name="Saheb S.M."/>
            <person name="Tarhriz V."/>
            <person name="Kazemi E."/>
            <person name="Ammozegar M.A."/>
            <person name="Ventosa A."/>
            <person name="Hejazi M.S."/>
        </authorList>
    </citation>
    <scope>NUCLEOTIDE SEQUENCE [LARGE SCALE GENOMIC DNA]</scope>
    <source>
        <strain evidence="11 12">TBZ242</strain>
    </source>
</reference>
<dbReference type="PANTHER" id="PTHR42829">
    <property type="entry name" value="NADH-UBIQUINONE OXIDOREDUCTASE CHAIN 5"/>
    <property type="match status" value="1"/>
</dbReference>
<evidence type="ECO:0000256" key="3">
    <source>
        <dbReference type="ARBA" id="ARBA00022475"/>
    </source>
</evidence>
<comment type="subunit">
    <text evidence="7">Forms a complex with DabA.</text>
</comment>
<evidence type="ECO:0000256" key="5">
    <source>
        <dbReference type="ARBA" id="ARBA00022989"/>
    </source>
</evidence>
<evidence type="ECO:0000256" key="8">
    <source>
        <dbReference type="RuleBase" id="RU000320"/>
    </source>
</evidence>
<evidence type="ECO:0000256" key="1">
    <source>
        <dbReference type="ARBA" id="ARBA00004127"/>
    </source>
</evidence>
<keyword evidence="3 7" id="KW-1003">Cell membrane</keyword>
<dbReference type="InterPro" id="IPR003945">
    <property type="entry name" value="NU5C-like"/>
</dbReference>
<keyword evidence="6 7" id="KW-0472">Membrane</keyword>
<dbReference type="InterPro" id="IPR001516">
    <property type="entry name" value="Proton_antipo_N"/>
</dbReference>
<accession>A0ABT7IH57</accession>
<feature type="transmembrane region" description="Helical" evidence="7">
    <location>
        <begin position="457"/>
        <end position="481"/>
    </location>
</feature>
<feature type="transmembrane region" description="Helical" evidence="7">
    <location>
        <begin position="86"/>
        <end position="107"/>
    </location>
</feature>
<dbReference type="Pfam" id="PF00662">
    <property type="entry name" value="Proton_antipo_N"/>
    <property type="match status" value="1"/>
</dbReference>
<evidence type="ECO:0000256" key="2">
    <source>
        <dbReference type="ARBA" id="ARBA00022448"/>
    </source>
</evidence>
<protein>
    <recommendedName>
        <fullName evidence="7">Probable inorganic carbon transporter subunit DabB</fullName>
    </recommendedName>
</protein>
<dbReference type="PANTHER" id="PTHR42829:SF1">
    <property type="entry name" value="INORGANIC CARBON TRANSPORTER SUBUNIT DABB-RELATED"/>
    <property type="match status" value="1"/>
</dbReference>
<comment type="caution">
    <text evidence="11">The sequence shown here is derived from an EMBL/GenBank/DDBJ whole genome shotgun (WGS) entry which is preliminary data.</text>
</comment>
<feature type="transmembrane region" description="Helical" evidence="7">
    <location>
        <begin position="429"/>
        <end position="451"/>
    </location>
</feature>
<feature type="transmembrane region" description="Helical" evidence="7">
    <location>
        <begin position="178"/>
        <end position="199"/>
    </location>
</feature>
<evidence type="ECO:0000313" key="11">
    <source>
        <dbReference type="EMBL" id="MDL0433494.1"/>
    </source>
</evidence>
<proteinExistence type="inferred from homology"/>
<keyword evidence="4 7" id="KW-0812">Transmembrane</keyword>
<feature type="domain" description="NADH:quinone oxidoreductase/Mrp antiporter transmembrane" evidence="9">
    <location>
        <begin position="141"/>
        <end position="359"/>
    </location>
</feature>
<comment type="similarity">
    <text evidence="7">Belongs to the inorganic carbon transporter (TC 9.A.2) DabB family.</text>
</comment>
<comment type="subcellular location">
    <subcellularLocation>
        <location evidence="7">Cell membrane</location>
        <topology evidence="7">Multi-pass membrane protein</topology>
    </subcellularLocation>
    <subcellularLocation>
        <location evidence="1">Endomembrane system</location>
        <topology evidence="1">Multi-pass membrane protein</topology>
    </subcellularLocation>
    <subcellularLocation>
        <location evidence="8">Membrane</location>
        <topology evidence="8">Multi-pass membrane protein</topology>
    </subcellularLocation>
</comment>
<evidence type="ECO:0000256" key="7">
    <source>
        <dbReference type="HAMAP-Rule" id="MF_00862"/>
    </source>
</evidence>
<dbReference type="RefSeq" id="WP_285393344.1">
    <property type="nucleotide sequence ID" value="NZ_JASSVS010000014.1"/>
</dbReference>
<evidence type="ECO:0000256" key="4">
    <source>
        <dbReference type="ARBA" id="ARBA00022692"/>
    </source>
</evidence>
<feature type="transmembrane region" description="Helical" evidence="7">
    <location>
        <begin position="287"/>
        <end position="309"/>
    </location>
</feature>
<feature type="transmembrane region" description="Helical" evidence="7">
    <location>
        <begin position="220"/>
        <end position="245"/>
    </location>
</feature>
<feature type="transmembrane region" description="Helical" evidence="7">
    <location>
        <begin position="400"/>
        <end position="417"/>
    </location>
</feature>
<keyword evidence="12" id="KW-1185">Reference proteome</keyword>